<dbReference type="RefSeq" id="WP_076690348.1">
    <property type="nucleotide sequence ID" value="NZ_CP018762.1"/>
</dbReference>
<gene>
    <name evidence="1" type="ORF">BOH66_07010</name>
</gene>
<reference evidence="1 2" key="1">
    <citation type="submission" date="2016-12" db="EMBL/GenBank/DDBJ databases">
        <title>Complete genome sequence of Microbacterium aurum KACC 15219.</title>
        <authorList>
            <person name="Jung Y."/>
            <person name="Shin J.-H."/>
            <person name="Lee Y.-J."/>
            <person name="Yi H."/>
            <person name="Bahn Y.-S."/>
            <person name="Kim J.F."/>
            <person name="Lee D.-W."/>
        </authorList>
    </citation>
    <scope>NUCLEOTIDE SEQUENCE [LARGE SCALE GENOMIC DNA]</scope>
    <source>
        <strain evidence="1 2">KACC 15219</strain>
    </source>
</reference>
<accession>A0A1P8U7D6</accession>
<keyword evidence="2" id="KW-1185">Reference proteome</keyword>
<proteinExistence type="predicted"/>
<organism evidence="1 2">
    <name type="scientific">Microbacterium aurum</name>
    <dbReference type="NCBI Taxonomy" id="36805"/>
    <lineage>
        <taxon>Bacteria</taxon>
        <taxon>Bacillati</taxon>
        <taxon>Actinomycetota</taxon>
        <taxon>Actinomycetes</taxon>
        <taxon>Micrococcales</taxon>
        <taxon>Microbacteriaceae</taxon>
        <taxon>Microbacterium</taxon>
    </lineage>
</organism>
<evidence type="ECO:0000313" key="2">
    <source>
        <dbReference type="Proteomes" id="UP000187185"/>
    </source>
</evidence>
<dbReference type="Proteomes" id="UP000187185">
    <property type="component" value="Chromosome"/>
</dbReference>
<protein>
    <submittedName>
        <fullName evidence="1">Uncharacterized protein</fullName>
    </submittedName>
</protein>
<sequence length="128" mass="13420">MTPHEARDQLVATIEETGALLDVPGWERASAPTIQDCDGGNGVKYGYSYSSPPPDGDHLADANTVADHWKSLGMTVRIDTSNDPVVYAEGGPVEGLSFGTGPGNYYIAGSSLCVPGNADDLVDEEYNG</sequence>
<evidence type="ECO:0000313" key="1">
    <source>
        <dbReference type="EMBL" id="APZ34032.1"/>
    </source>
</evidence>
<dbReference type="KEGG" id="maur:BOH66_07010"/>
<dbReference type="OrthoDB" id="4939012at2"/>
<dbReference type="STRING" id="36805.BOH66_07010"/>
<dbReference type="EMBL" id="CP018762">
    <property type="protein sequence ID" value="APZ34032.1"/>
    <property type="molecule type" value="Genomic_DNA"/>
</dbReference>
<dbReference type="AlphaFoldDB" id="A0A1P8U7D6"/>
<name>A0A1P8U7D6_9MICO</name>